<keyword evidence="2" id="KW-1185">Reference proteome</keyword>
<proteinExistence type="predicted"/>
<dbReference type="Proteomes" id="UP000595917">
    <property type="component" value="Chromosome"/>
</dbReference>
<dbReference type="KEGG" id="bhc:JFL75_05160"/>
<sequence>MDIRTTERDYPVISKAFRKCSLQQKEDITVTRDSSLSESCIMVKTDEGTLTAWTFGRKNILSYLQHGAVFIRNRCPFSLFSMGKCRTNRCQLYHIRNQTGDCALIWNLFIQ</sequence>
<reference evidence="1" key="1">
    <citation type="submission" date="2021-01" db="EMBL/GenBank/DDBJ databases">
        <title>Description of Breznakiella homolactica.</title>
        <authorList>
            <person name="Song Y."/>
            <person name="Brune A."/>
        </authorList>
    </citation>
    <scope>NUCLEOTIDE SEQUENCE</scope>
    <source>
        <strain evidence="1">RmG30</strain>
    </source>
</reference>
<dbReference type="EMBL" id="CP067089">
    <property type="protein sequence ID" value="QQO10310.1"/>
    <property type="molecule type" value="Genomic_DNA"/>
</dbReference>
<organism evidence="1 2">
    <name type="scientific">Breznakiella homolactica</name>
    <dbReference type="NCBI Taxonomy" id="2798577"/>
    <lineage>
        <taxon>Bacteria</taxon>
        <taxon>Pseudomonadati</taxon>
        <taxon>Spirochaetota</taxon>
        <taxon>Spirochaetia</taxon>
        <taxon>Spirochaetales</taxon>
        <taxon>Breznakiellaceae</taxon>
        <taxon>Breznakiella</taxon>
    </lineage>
</organism>
<evidence type="ECO:0000313" key="1">
    <source>
        <dbReference type="EMBL" id="QQO10310.1"/>
    </source>
</evidence>
<accession>A0A7T8BBQ4</accession>
<gene>
    <name evidence="1" type="ORF">JFL75_05160</name>
</gene>
<name>A0A7T8BBQ4_9SPIR</name>
<evidence type="ECO:0000313" key="2">
    <source>
        <dbReference type="Proteomes" id="UP000595917"/>
    </source>
</evidence>
<dbReference type="RefSeq" id="WP_215627614.1">
    <property type="nucleotide sequence ID" value="NZ_CP067089.2"/>
</dbReference>
<protein>
    <submittedName>
        <fullName evidence="1">Uncharacterized protein</fullName>
    </submittedName>
</protein>
<dbReference type="AlphaFoldDB" id="A0A7T8BBQ4"/>